<evidence type="ECO:0000313" key="4">
    <source>
        <dbReference type="Proteomes" id="UP000703661"/>
    </source>
</evidence>
<keyword evidence="4" id="KW-1185">Reference proteome</keyword>
<evidence type="ECO:0000256" key="2">
    <source>
        <dbReference type="SAM" id="Phobius"/>
    </source>
</evidence>
<dbReference type="Proteomes" id="UP000703661">
    <property type="component" value="Unassembled WGS sequence"/>
</dbReference>
<proteinExistence type="predicted"/>
<keyword evidence="2" id="KW-0812">Transmembrane</keyword>
<reference evidence="3" key="1">
    <citation type="journal article" date="2020" name="Fungal Divers.">
        <title>Resolving the Mortierellaceae phylogeny through synthesis of multi-gene phylogenetics and phylogenomics.</title>
        <authorList>
            <person name="Vandepol N."/>
            <person name="Liber J."/>
            <person name="Desiro A."/>
            <person name="Na H."/>
            <person name="Kennedy M."/>
            <person name="Barry K."/>
            <person name="Grigoriev I.V."/>
            <person name="Miller A.N."/>
            <person name="O'Donnell K."/>
            <person name="Stajich J.E."/>
            <person name="Bonito G."/>
        </authorList>
    </citation>
    <scope>NUCLEOTIDE SEQUENCE</scope>
    <source>
        <strain evidence="3">NRRL 2769</strain>
    </source>
</reference>
<feature type="region of interest" description="Disordered" evidence="1">
    <location>
        <begin position="295"/>
        <end position="314"/>
    </location>
</feature>
<comment type="caution">
    <text evidence="3">The sequence shown here is derived from an EMBL/GenBank/DDBJ whole genome shotgun (WGS) entry which is preliminary data.</text>
</comment>
<feature type="transmembrane region" description="Helical" evidence="2">
    <location>
        <begin position="245"/>
        <end position="267"/>
    </location>
</feature>
<feature type="transmembrane region" description="Helical" evidence="2">
    <location>
        <begin position="87"/>
        <end position="108"/>
    </location>
</feature>
<feature type="transmembrane region" description="Helical" evidence="2">
    <location>
        <begin position="220"/>
        <end position="239"/>
    </location>
</feature>
<evidence type="ECO:0008006" key="5">
    <source>
        <dbReference type="Google" id="ProtNLM"/>
    </source>
</evidence>
<organism evidence="3 4">
    <name type="scientific">Entomortierella chlamydospora</name>
    <dbReference type="NCBI Taxonomy" id="101097"/>
    <lineage>
        <taxon>Eukaryota</taxon>
        <taxon>Fungi</taxon>
        <taxon>Fungi incertae sedis</taxon>
        <taxon>Mucoromycota</taxon>
        <taxon>Mortierellomycotina</taxon>
        <taxon>Mortierellomycetes</taxon>
        <taxon>Mortierellales</taxon>
        <taxon>Mortierellaceae</taxon>
        <taxon>Entomortierella</taxon>
    </lineage>
</organism>
<feature type="transmembrane region" description="Helical" evidence="2">
    <location>
        <begin position="144"/>
        <end position="161"/>
    </location>
</feature>
<keyword evidence="2" id="KW-0472">Membrane</keyword>
<dbReference type="NCBIfam" id="NF041646">
    <property type="entry name" value="VC0807_fam"/>
    <property type="match status" value="1"/>
</dbReference>
<feature type="transmembrane region" description="Helical" evidence="2">
    <location>
        <begin position="115"/>
        <end position="132"/>
    </location>
</feature>
<dbReference type="EMBL" id="JAAAID010000373">
    <property type="protein sequence ID" value="KAG0018314.1"/>
    <property type="molecule type" value="Genomic_DNA"/>
</dbReference>
<keyword evidence="2" id="KW-1133">Transmembrane helix</keyword>
<evidence type="ECO:0000256" key="1">
    <source>
        <dbReference type="SAM" id="MobiDB-lite"/>
    </source>
</evidence>
<gene>
    <name evidence="3" type="ORF">BGZ80_007334</name>
</gene>
<protein>
    <recommendedName>
        <fullName evidence="5">Transmembrane protein</fullName>
    </recommendedName>
</protein>
<feature type="transmembrane region" description="Helical" evidence="2">
    <location>
        <begin position="60"/>
        <end position="81"/>
    </location>
</feature>
<sequence length="314" mass="35103">MYKNKKGSQLPSYDHRLSSDSVVPLDNGLQEVYVHKGPKRSGTKVSVMDVTDKKLQRKQLIMLLIGMFVDIVLPIVLYYTLKSHMSLLAALLISSAPPAIWVVVKYFVYRRVDPLGFIIIFGFILSAILSAVDGNPRLLLLRDSFATGATGLIFLGSLLPIKTKKFELKPITYGISAQMMAASPKVRYIVNGETIEQERSEFCWQWSHNYRFGMRMMTGVWAGALLTEFAIRVVMYFSSLTVDQMVLYGNVVLGATVGTAAVITAVSSSIIRKKTIKEVESVKAQLERENEEWEAAHLLPQHHNSGPNDSEETL</sequence>
<accession>A0A9P6MYH1</accession>
<dbReference type="AlphaFoldDB" id="A0A9P6MYH1"/>
<name>A0A9P6MYH1_9FUNG</name>
<evidence type="ECO:0000313" key="3">
    <source>
        <dbReference type="EMBL" id="KAG0018314.1"/>
    </source>
</evidence>